<evidence type="ECO:0000256" key="2">
    <source>
        <dbReference type="ARBA" id="ARBA00023026"/>
    </source>
</evidence>
<dbReference type="GeneID" id="37227050"/>
<feature type="compositionally biased region" description="Pro residues" evidence="3">
    <location>
        <begin position="422"/>
        <end position="431"/>
    </location>
</feature>
<reference evidence="5 6" key="1">
    <citation type="submission" date="2018-02" db="EMBL/GenBank/DDBJ databases">
        <title>The genomes of Aspergillus section Nigri reveals drivers in fungal speciation.</title>
        <authorList>
            <consortium name="DOE Joint Genome Institute"/>
            <person name="Vesth T.C."/>
            <person name="Nybo J."/>
            <person name="Theobald S."/>
            <person name="Brandl J."/>
            <person name="Frisvad J.C."/>
            <person name="Nielsen K.F."/>
            <person name="Lyhne E.K."/>
            <person name="Kogle M.E."/>
            <person name="Kuo A."/>
            <person name="Riley R."/>
            <person name="Clum A."/>
            <person name="Nolan M."/>
            <person name="Lipzen A."/>
            <person name="Salamov A."/>
            <person name="Henrissat B."/>
            <person name="Wiebenga A."/>
            <person name="De vries R.P."/>
            <person name="Grigoriev I.V."/>
            <person name="Mortensen U.H."/>
            <person name="Andersen M.R."/>
            <person name="Baker S.E."/>
        </authorList>
    </citation>
    <scope>NUCLEOTIDE SEQUENCE [LARGE SCALE GENOMIC DNA]</scope>
    <source>
        <strain evidence="5 6">CBS 121593</strain>
    </source>
</reference>
<dbReference type="Proteomes" id="UP000249402">
    <property type="component" value="Unassembled WGS sequence"/>
</dbReference>
<evidence type="ECO:0000259" key="4">
    <source>
        <dbReference type="PROSITE" id="PS51782"/>
    </source>
</evidence>
<feature type="region of interest" description="Disordered" evidence="3">
    <location>
        <begin position="411"/>
        <end position="431"/>
    </location>
</feature>
<dbReference type="PANTHER" id="PTHR34997">
    <property type="entry name" value="AM15"/>
    <property type="match status" value="1"/>
</dbReference>
<proteinExistence type="predicted"/>
<sequence>MVPKKPSFDLDRSGYPHPTDHVRDIFTSTCKTALSQNIPCHPYLQMKFENPGIGQYIDNSTLADDICDEGCGESLKSWMDNVSHSCFNQTIDDTDPTAAGGYIYAGYNLTCLKDPSTQKYCPDVLTPFTVLDSVRSMTLSEMCSYCFTTSLQMRQASPYAAYTEDDKENLEILQGECDLSGPTDLHAPLYTTDEVETAFCASGITHTTADGQTCDSLATQYHIASAAIQIGNPMLVNNCTELVPDRDLCIPLSCDTQYTLQDDNTCESIEWAQRIKVGDIRKYNSWIKADCTNLQTTRPVHGSVLCLSPQGGSHNATGSKSIAPAISSGYTNVIRYAPYNATVANGTTCYCGKWFTIQEGDTCATICVKQGLSSDLFMAVNPSFSSSDCDGSLQVGYTYCVGPDFHWDDPDFWDEDRSTGVPPAPNQSEPP</sequence>
<dbReference type="SMART" id="SM00257">
    <property type="entry name" value="LysM"/>
    <property type="match status" value="3"/>
</dbReference>
<dbReference type="SUPFAM" id="SSF54106">
    <property type="entry name" value="LysM domain"/>
    <property type="match status" value="1"/>
</dbReference>
<feature type="domain" description="LysM" evidence="4">
    <location>
        <begin position="353"/>
        <end position="401"/>
    </location>
</feature>
<dbReference type="AlphaFoldDB" id="A0A395GZ57"/>
<dbReference type="PANTHER" id="PTHR34997:SF16">
    <property type="entry name" value="LYSM DOMAIN-CONTAINING PROTEIN"/>
    <property type="match status" value="1"/>
</dbReference>
<dbReference type="PROSITE" id="PS51782">
    <property type="entry name" value="LYSM"/>
    <property type="match status" value="2"/>
</dbReference>
<dbReference type="OrthoDB" id="5985073at2759"/>
<dbReference type="Pfam" id="PF01476">
    <property type="entry name" value="LysM"/>
    <property type="match status" value="2"/>
</dbReference>
<protein>
    <recommendedName>
        <fullName evidence="4">LysM domain-containing protein</fullName>
    </recommendedName>
</protein>
<dbReference type="InterPro" id="IPR052210">
    <property type="entry name" value="LysM1-like"/>
</dbReference>
<dbReference type="EMBL" id="KZ824447">
    <property type="protein sequence ID" value="RAK99303.1"/>
    <property type="molecule type" value="Genomic_DNA"/>
</dbReference>
<evidence type="ECO:0000313" key="5">
    <source>
        <dbReference type="EMBL" id="RAK99303.1"/>
    </source>
</evidence>
<dbReference type="RefSeq" id="XP_025573631.1">
    <property type="nucleotide sequence ID" value="XM_025722185.1"/>
</dbReference>
<keyword evidence="2" id="KW-0843">Virulence</keyword>
<dbReference type="InterPro" id="IPR018392">
    <property type="entry name" value="LysM"/>
</dbReference>
<keyword evidence="6" id="KW-1185">Reference proteome</keyword>
<gene>
    <name evidence="5" type="ORF">BO80DRAFT_456619</name>
</gene>
<evidence type="ECO:0000256" key="1">
    <source>
        <dbReference type="ARBA" id="ARBA00022669"/>
    </source>
</evidence>
<dbReference type="Gene3D" id="3.10.350.10">
    <property type="entry name" value="LysM domain"/>
    <property type="match status" value="3"/>
</dbReference>
<dbReference type="VEuPathDB" id="FungiDB:BO80DRAFT_456619"/>
<evidence type="ECO:0000313" key="6">
    <source>
        <dbReference type="Proteomes" id="UP000249402"/>
    </source>
</evidence>
<keyword evidence="1" id="KW-0147">Chitin-binding</keyword>
<name>A0A395GZ57_9EURO</name>
<dbReference type="InterPro" id="IPR036779">
    <property type="entry name" value="LysM_dom_sf"/>
</dbReference>
<feature type="domain" description="LysM" evidence="4">
    <location>
        <begin position="204"/>
        <end position="250"/>
    </location>
</feature>
<evidence type="ECO:0000256" key="3">
    <source>
        <dbReference type="SAM" id="MobiDB-lite"/>
    </source>
</evidence>
<dbReference type="STRING" id="1448316.A0A395GZ57"/>
<organism evidence="5 6">
    <name type="scientific">Aspergillus ibericus CBS 121593</name>
    <dbReference type="NCBI Taxonomy" id="1448316"/>
    <lineage>
        <taxon>Eukaryota</taxon>
        <taxon>Fungi</taxon>
        <taxon>Dikarya</taxon>
        <taxon>Ascomycota</taxon>
        <taxon>Pezizomycotina</taxon>
        <taxon>Eurotiomycetes</taxon>
        <taxon>Eurotiomycetidae</taxon>
        <taxon>Eurotiales</taxon>
        <taxon>Aspergillaceae</taxon>
        <taxon>Aspergillus</taxon>
        <taxon>Aspergillus subgen. Circumdati</taxon>
    </lineage>
</organism>
<accession>A0A395GZ57</accession>
<dbReference type="GO" id="GO:0008061">
    <property type="term" value="F:chitin binding"/>
    <property type="evidence" value="ECO:0007669"/>
    <property type="project" value="UniProtKB-KW"/>
</dbReference>